<dbReference type="EMBL" id="CM018040">
    <property type="protein sequence ID" value="KAA8535366.1"/>
    <property type="molecule type" value="Genomic_DNA"/>
</dbReference>
<dbReference type="AlphaFoldDB" id="A0A5J5AZP1"/>
<dbReference type="GO" id="GO:0005829">
    <property type="term" value="C:cytosol"/>
    <property type="evidence" value="ECO:0007669"/>
    <property type="project" value="TreeGrafter"/>
</dbReference>
<dbReference type="SUPFAM" id="SSF53756">
    <property type="entry name" value="UDP-Glycosyltransferase/glycogen phosphorylase"/>
    <property type="match status" value="1"/>
</dbReference>
<organism evidence="1 2">
    <name type="scientific">Nyssa sinensis</name>
    <dbReference type="NCBI Taxonomy" id="561372"/>
    <lineage>
        <taxon>Eukaryota</taxon>
        <taxon>Viridiplantae</taxon>
        <taxon>Streptophyta</taxon>
        <taxon>Embryophyta</taxon>
        <taxon>Tracheophyta</taxon>
        <taxon>Spermatophyta</taxon>
        <taxon>Magnoliopsida</taxon>
        <taxon>eudicotyledons</taxon>
        <taxon>Gunneridae</taxon>
        <taxon>Pentapetalae</taxon>
        <taxon>asterids</taxon>
        <taxon>Cornales</taxon>
        <taxon>Nyssaceae</taxon>
        <taxon>Nyssa</taxon>
    </lineage>
</organism>
<reference evidence="1 2" key="1">
    <citation type="submission" date="2019-09" db="EMBL/GenBank/DDBJ databases">
        <title>A chromosome-level genome assembly of the Chinese tupelo Nyssa sinensis.</title>
        <authorList>
            <person name="Yang X."/>
            <person name="Kang M."/>
            <person name="Yang Y."/>
            <person name="Xiong H."/>
            <person name="Wang M."/>
            <person name="Zhang Z."/>
            <person name="Wang Z."/>
            <person name="Wu H."/>
            <person name="Ma T."/>
            <person name="Liu J."/>
            <person name="Xi Z."/>
        </authorList>
    </citation>
    <scope>NUCLEOTIDE SEQUENCE [LARGE SCALE GENOMIC DNA]</scope>
    <source>
        <strain evidence="1">J267</strain>
        <tissue evidence="1">Leaf</tissue>
    </source>
</reference>
<evidence type="ECO:0000313" key="1">
    <source>
        <dbReference type="EMBL" id="KAA8535366.1"/>
    </source>
</evidence>
<dbReference type="GO" id="GO:0005992">
    <property type="term" value="P:trehalose biosynthetic process"/>
    <property type="evidence" value="ECO:0007669"/>
    <property type="project" value="InterPro"/>
</dbReference>
<dbReference type="PANTHER" id="PTHR10788">
    <property type="entry name" value="TREHALOSE-6-PHOSPHATE SYNTHASE"/>
    <property type="match status" value="1"/>
</dbReference>
<dbReference type="GO" id="GO:0004805">
    <property type="term" value="F:trehalose-phosphatase activity"/>
    <property type="evidence" value="ECO:0007669"/>
    <property type="project" value="TreeGrafter"/>
</dbReference>
<dbReference type="Gene3D" id="3.40.50.2000">
    <property type="entry name" value="Glycogen Phosphorylase B"/>
    <property type="match status" value="2"/>
</dbReference>
<proteinExistence type="predicted"/>
<sequence>MLGVDVMDMFKGISLKFLAFGQLLEDHPDLRGRVVLVQIVNPARSRGKDVQEVQNEIDKVANEVNRKYGIPDLDKALGLDGSAMHRKSVILVSESIGCSPSLSGAIRVNPWNIDAVADAMNLAISMPDAKKQMRHEKHYNNKGLGKAPAQEFLLSRDHVVVLCRHPRLTFGYARDSLELDIILGSRLRC</sequence>
<dbReference type="PANTHER" id="PTHR10788:SF46">
    <property type="entry name" value="ALPHA,ALPHA-TREHALOSE-PHOSPHATE SYNTHASE [UDP-FORMING] 11-RELATED"/>
    <property type="match status" value="1"/>
</dbReference>
<dbReference type="InterPro" id="IPR001830">
    <property type="entry name" value="Glyco_trans_20"/>
</dbReference>
<dbReference type="OrthoDB" id="755951at2759"/>
<accession>A0A5J5AZP1</accession>
<gene>
    <name evidence="1" type="ORF">F0562_030369</name>
</gene>
<dbReference type="Pfam" id="PF00982">
    <property type="entry name" value="Glyco_transf_20"/>
    <property type="match status" value="2"/>
</dbReference>
<evidence type="ECO:0000313" key="2">
    <source>
        <dbReference type="Proteomes" id="UP000325577"/>
    </source>
</evidence>
<protein>
    <submittedName>
        <fullName evidence="1">Uncharacterized protein</fullName>
    </submittedName>
</protein>
<keyword evidence="2" id="KW-1185">Reference proteome</keyword>
<dbReference type="Proteomes" id="UP000325577">
    <property type="component" value="Linkage Group LG17"/>
</dbReference>
<name>A0A5J5AZP1_9ASTE</name>